<protein>
    <recommendedName>
        <fullName evidence="2">Reverse transcriptase/retrotransposon-derived protein RNase H-like domain-containing protein</fullName>
    </recommendedName>
</protein>
<sequence length="271" mass="31180">MRSFLWLCSYYRKYVKGFAQLARPLHIVCEKGVKFIWDESCDEAFKTLKEALTSSLILSNPMPDKPFILDTDASNKALGGVLSQEQDGAEKVRAYMSKSLNKHDQLYCVTRKELLAVVTALRHFHVYLYGQQVLLRTDNAAVSWMSNLKQPTGQMACWLQELCLYNLTVTHRAGMKHRNADALSRKPCKECIRQEAIDDCSDDECEEPKYEIKFQDEKDNETKIVQTPIEGDEAQQIRVITRSRSSKRNDQVKISDCILDGWDTTEIKQLQ</sequence>
<dbReference type="Gene3D" id="3.30.70.270">
    <property type="match status" value="1"/>
</dbReference>
<gene>
    <name evidence="3" type="ORF">MCOR_11371</name>
</gene>
<keyword evidence="1" id="KW-0511">Multifunctional enzyme</keyword>
<feature type="domain" description="Reverse transcriptase/retrotransposon-derived protein RNase H-like" evidence="2">
    <location>
        <begin position="37"/>
        <end position="133"/>
    </location>
</feature>
<evidence type="ECO:0000313" key="4">
    <source>
        <dbReference type="Proteomes" id="UP000507470"/>
    </source>
</evidence>
<accession>A0A6J8AUS5</accession>
<dbReference type="AlphaFoldDB" id="A0A6J8AUS5"/>
<dbReference type="Proteomes" id="UP000507470">
    <property type="component" value="Unassembled WGS sequence"/>
</dbReference>
<evidence type="ECO:0000256" key="1">
    <source>
        <dbReference type="ARBA" id="ARBA00023268"/>
    </source>
</evidence>
<dbReference type="InterPro" id="IPR043128">
    <property type="entry name" value="Rev_trsase/Diguanyl_cyclase"/>
</dbReference>
<dbReference type="SUPFAM" id="SSF56672">
    <property type="entry name" value="DNA/RNA polymerases"/>
    <property type="match status" value="1"/>
</dbReference>
<dbReference type="FunFam" id="3.30.70.270:FF:000020">
    <property type="entry name" value="Transposon Tf2-6 polyprotein-like Protein"/>
    <property type="match status" value="1"/>
</dbReference>
<dbReference type="PANTHER" id="PTHR37984">
    <property type="entry name" value="PROTEIN CBG26694"/>
    <property type="match status" value="1"/>
</dbReference>
<keyword evidence="4" id="KW-1185">Reference proteome</keyword>
<dbReference type="FunFam" id="3.10.20.370:FF:000001">
    <property type="entry name" value="Retrovirus-related Pol polyprotein from transposon 17.6-like protein"/>
    <property type="match status" value="1"/>
</dbReference>
<dbReference type="InterPro" id="IPR041577">
    <property type="entry name" value="RT_RNaseH_2"/>
</dbReference>
<dbReference type="GO" id="GO:0003824">
    <property type="term" value="F:catalytic activity"/>
    <property type="evidence" value="ECO:0007669"/>
    <property type="project" value="UniProtKB-KW"/>
</dbReference>
<dbReference type="Pfam" id="PF17919">
    <property type="entry name" value="RT_RNaseH_2"/>
    <property type="match status" value="1"/>
</dbReference>
<dbReference type="PANTHER" id="PTHR37984:SF5">
    <property type="entry name" value="PROTEIN NYNRIN-LIKE"/>
    <property type="match status" value="1"/>
</dbReference>
<dbReference type="CDD" id="cd09274">
    <property type="entry name" value="RNase_HI_RT_Ty3"/>
    <property type="match status" value="1"/>
</dbReference>
<dbReference type="EMBL" id="CACVKT020001948">
    <property type="protein sequence ID" value="CAC5373717.1"/>
    <property type="molecule type" value="Genomic_DNA"/>
</dbReference>
<reference evidence="3 4" key="1">
    <citation type="submission" date="2020-06" db="EMBL/GenBank/DDBJ databases">
        <authorList>
            <person name="Li R."/>
            <person name="Bekaert M."/>
        </authorList>
    </citation>
    <scope>NUCLEOTIDE SEQUENCE [LARGE SCALE GENOMIC DNA]</scope>
    <source>
        <strain evidence="4">wild</strain>
    </source>
</reference>
<proteinExistence type="predicted"/>
<dbReference type="InterPro" id="IPR043502">
    <property type="entry name" value="DNA/RNA_pol_sf"/>
</dbReference>
<organism evidence="3 4">
    <name type="scientific">Mytilus coruscus</name>
    <name type="common">Sea mussel</name>
    <dbReference type="NCBI Taxonomy" id="42192"/>
    <lineage>
        <taxon>Eukaryota</taxon>
        <taxon>Metazoa</taxon>
        <taxon>Spiralia</taxon>
        <taxon>Lophotrochozoa</taxon>
        <taxon>Mollusca</taxon>
        <taxon>Bivalvia</taxon>
        <taxon>Autobranchia</taxon>
        <taxon>Pteriomorphia</taxon>
        <taxon>Mytilida</taxon>
        <taxon>Mytiloidea</taxon>
        <taxon>Mytilidae</taxon>
        <taxon>Mytilinae</taxon>
        <taxon>Mytilus</taxon>
    </lineage>
</organism>
<evidence type="ECO:0000259" key="2">
    <source>
        <dbReference type="Pfam" id="PF17919"/>
    </source>
</evidence>
<dbReference type="InterPro" id="IPR050951">
    <property type="entry name" value="Retrovirus_Pol_polyprotein"/>
</dbReference>
<dbReference type="OrthoDB" id="6145342at2759"/>
<evidence type="ECO:0000313" key="3">
    <source>
        <dbReference type="EMBL" id="CAC5373717.1"/>
    </source>
</evidence>
<name>A0A6J8AUS5_MYTCO</name>